<sequence>MQNEKYPLDFILLNIGYAEHHADWNWKNINSPFARLHLVRKGSAKIHRDGVFHQLKENHLYLTPSHTQHSYACDGEFSLYYIHIYEKLDQKSSIFDRLDFPMEIQSDTLVAMLVDRLHLLNPERELSIYDPSSYDTSSELIKNLALNSHTPLALEIESQAIIKQLLSRFLSGATEKLPHTDERMIRVLDHIHKNLHRVIGIDELAEISFLTKDHLIRAFKKQLGSTPGKYINQKKIEKAQLMIVLENINIQKLAYELGFDNISYFNRLFKKLTGETPSAYRKRQNGI</sequence>
<dbReference type="EMBL" id="JBHUMB010000014">
    <property type="protein sequence ID" value="MFD2744225.1"/>
    <property type="molecule type" value="Genomic_DNA"/>
</dbReference>
<keyword evidence="6" id="KW-1185">Reference proteome</keyword>
<accession>A0ABW5UG05</accession>
<dbReference type="PANTHER" id="PTHR43280:SF28">
    <property type="entry name" value="HTH-TYPE TRANSCRIPTIONAL ACTIVATOR RHAS"/>
    <property type="match status" value="1"/>
</dbReference>
<dbReference type="Pfam" id="PF12833">
    <property type="entry name" value="HTH_18"/>
    <property type="match status" value="1"/>
</dbReference>
<proteinExistence type="predicted"/>
<protein>
    <submittedName>
        <fullName evidence="5">Helix-turn-helix domain-containing protein</fullName>
    </submittedName>
</protein>
<evidence type="ECO:0000313" key="5">
    <source>
        <dbReference type="EMBL" id="MFD2744225.1"/>
    </source>
</evidence>
<dbReference type="InterPro" id="IPR009057">
    <property type="entry name" value="Homeodomain-like_sf"/>
</dbReference>
<dbReference type="RefSeq" id="WP_066751246.1">
    <property type="nucleotide sequence ID" value="NZ_JBHUMB010000014.1"/>
</dbReference>
<dbReference type="Gene3D" id="1.10.10.60">
    <property type="entry name" value="Homeodomain-like"/>
    <property type="match status" value="2"/>
</dbReference>
<keyword evidence="1" id="KW-0805">Transcription regulation</keyword>
<gene>
    <name evidence="5" type="ORF">ACFSQ6_12570</name>
</gene>
<dbReference type="Proteomes" id="UP001597418">
    <property type="component" value="Unassembled WGS sequence"/>
</dbReference>
<dbReference type="SMART" id="SM00342">
    <property type="entry name" value="HTH_ARAC"/>
    <property type="match status" value="1"/>
</dbReference>
<dbReference type="PANTHER" id="PTHR43280">
    <property type="entry name" value="ARAC-FAMILY TRANSCRIPTIONAL REGULATOR"/>
    <property type="match status" value="1"/>
</dbReference>
<dbReference type="PRINTS" id="PR00032">
    <property type="entry name" value="HTHARAC"/>
</dbReference>
<dbReference type="InterPro" id="IPR020449">
    <property type="entry name" value="Tscrpt_reg_AraC-type_HTH"/>
</dbReference>
<evidence type="ECO:0000256" key="1">
    <source>
        <dbReference type="ARBA" id="ARBA00023015"/>
    </source>
</evidence>
<name>A0ABW5UG05_9SPHI</name>
<organism evidence="5 6">
    <name type="scientific">Sphingobacterium populi</name>
    <dbReference type="NCBI Taxonomy" id="1812824"/>
    <lineage>
        <taxon>Bacteria</taxon>
        <taxon>Pseudomonadati</taxon>
        <taxon>Bacteroidota</taxon>
        <taxon>Sphingobacteriia</taxon>
        <taxon>Sphingobacteriales</taxon>
        <taxon>Sphingobacteriaceae</taxon>
        <taxon>Sphingobacterium</taxon>
    </lineage>
</organism>
<dbReference type="InterPro" id="IPR003313">
    <property type="entry name" value="AraC-bd"/>
</dbReference>
<dbReference type="InterPro" id="IPR018062">
    <property type="entry name" value="HTH_AraC-typ_CS"/>
</dbReference>
<comment type="caution">
    <text evidence="5">The sequence shown here is derived from an EMBL/GenBank/DDBJ whole genome shotgun (WGS) entry which is preliminary data.</text>
</comment>
<keyword evidence="3" id="KW-0804">Transcription</keyword>
<evidence type="ECO:0000313" key="6">
    <source>
        <dbReference type="Proteomes" id="UP001597418"/>
    </source>
</evidence>
<dbReference type="PROSITE" id="PS01124">
    <property type="entry name" value="HTH_ARAC_FAMILY_2"/>
    <property type="match status" value="1"/>
</dbReference>
<evidence type="ECO:0000256" key="2">
    <source>
        <dbReference type="ARBA" id="ARBA00023125"/>
    </source>
</evidence>
<dbReference type="SUPFAM" id="SSF46689">
    <property type="entry name" value="Homeodomain-like"/>
    <property type="match status" value="2"/>
</dbReference>
<dbReference type="InterPro" id="IPR037923">
    <property type="entry name" value="HTH-like"/>
</dbReference>
<keyword evidence="2" id="KW-0238">DNA-binding</keyword>
<dbReference type="Pfam" id="PF02311">
    <property type="entry name" value="AraC_binding"/>
    <property type="match status" value="1"/>
</dbReference>
<dbReference type="InterPro" id="IPR018060">
    <property type="entry name" value="HTH_AraC"/>
</dbReference>
<dbReference type="PROSITE" id="PS00041">
    <property type="entry name" value="HTH_ARAC_FAMILY_1"/>
    <property type="match status" value="1"/>
</dbReference>
<evidence type="ECO:0000256" key="3">
    <source>
        <dbReference type="ARBA" id="ARBA00023163"/>
    </source>
</evidence>
<reference evidence="6" key="1">
    <citation type="journal article" date="2019" name="Int. J. Syst. Evol. Microbiol.">
        <title>The Global Catalogue of Microorganisms (GCM) 10K type strain sequencing project: providing services to taxonomists for standard genome sequencing and annotation.</title>
        <authorList>
            <consortium name="The Broad Institute Genomics Platform"/>
            <consortium name="The Broad Institute Genome Sequencing Center for Infectious Disease"/>
            <person name="Wu L."/>
            <person name="Ma J."/>
        </authorList>
    </citation>
    <scope>NUCLEOTIDE SEQUENCE [LARGE SCALE GENOMIC DNA]</scope>
    <source>
        <strain evidence="6">KCTC 42247</strain>
    </source>
</reference>
<dbReference type="SUPFAM" id="SSF51215">
    <property type="entry name" value="Regulatory protein AraC"/>
    <property type="match status" value="1"/>
</dbReference>
<evidence type="ECO:0000259" key="4">
    <source>
        <dbReference type="PROSITE" id="PS01124"/>
    </source>
</evidence>
<feature type="domain" description="HTH araC/xylS-type" evidence="4">
    <location>
        <begin position="185"/>
        <end position="283"/>
    </location>
</feature>